<dbReference type="Pfam" id="PF07238">
    <property type="entry name" value="PilZ"/>
    <property type="match status" value="1"/>
</dbReference>
<reference evidence="2" key="2">
    <citation type="journal article" date="2023" name="Syst. Appl. Microbiol.">
        <title>Govania unica gen. nov., sp. nov., a rare biosphere bacterium that represents a novel family in the class Alphaproteobacteria.</title>
        <authorList>
            <person name="Vandamme P."/>
            <person name="Peeters C."/>
            <person name="Hettiarachchi A."/>
            <person name="Cnockaert M."/>
            <person name="Carlier A."/>
        </authorList>
    </citation>
    <scope>NUCLEOTIDE SEQUENCE</scope>
    <source>
        <strain evidence="2">LMG 31809</strain>
    </source>
</reference>
<dbReference type="Gene3D" id="2.40.10.220">
    <property type="entry name" value="predicted glycosyltransferase like domains"/>
    <property type="match status" value="1"/>
</dbReference>
<evidence type="ECO:0000259" key="1">
    <source>
        <dbReference type="Pfam" id="PF07238"/>
    </source>
</evidence>
<dbReference type="EMBL" id="JANWOI010000004">
    <property type="protein sequence ID" value="MDA5194854.1"/>
    <property type="molecule type" value="Genomic_DNA"/>
</dbReference>
<feature type="domain" description="PilZ" evidence="1">
    <location>
        <begin position="23"/>
        <end position="100"/>
    </location>
</feature>
<evidence type="ECO:0000313" key="2">
    <source>
        <dbReference type="EMBL" id="MDA5194854.1"/>
    </source>
</evidence>
<keyword evidence="3" id="KW-1185">Reference proteome</keyword>
<name>A0A9X3Z8B6_9PROT</name>
<evidence type="ECO:0000313" key="3">
    <source>
        <dbReference type="Proteomes" id="UP001141619"/>
    </source>
</evidence>
<protein>
    <submittedName>
        <fullName evidence="2">PilZ domain-containing protein</fullName>
    </submittedName>
</protein>
<gene>
    <name evidence="2" type="ORF">NYP16_12920</name>
</gene>
<dbReference type="InterPro" id="IPR009875">
    <property type="entry name" value="PilZ_domain"/>
</dbReference>
<dbReference type="AlphaFoldDB" id="A0A9X3Z8B6"/>
<reference evidence="2" key="1">
    <citation type="submission" date="2022-08" db="EMBL/GenBank/DDBJ databases">
        <authorList>
            <person name="Vandamme P."/>
            <person name="Hettiarachchi A."/>
            <person name="Peeters C."/>
            <person name="Cnockaert M."/>
            <person name="Carlier A."/>
        </authorList>
    </citation>
    <scope>NUCLEOTIDE SEQUENCE</scope>
    <source>
        <strain evidence="2">LMG 31809</strain>
    </source>
</reference>
<dbReference type="GO" id="GO:0035438">
    <property type="term" value="F:cyclic-di-GMP binding"/>
    <property type="evidence" value="ECO:0007669"/>
    <property type="project" value="InterPro"/>
</dbReference>
<dbReference type="RefSeq" id="WP_274944561.1">
    <property type="nucleotide sequence ID" value="NZ_JANWOI010000004.1"/>
</dbReference>
<accession>A0A9X3Z8B6</accession>
<comment type="caution">
    <text evidence="2">The sequence shown here is derived from an EMBL/GenBank/DDBJ whole genome shotgun (WGS) entry which is preliminary data.</text>
</comment>
<sequence length="123" mass="13989">MMTKQPPEVCNDLPDETIAVKSQRRRFARITAMQIAIVECGERYFTVNLLDLSSNGARIQVGPAPNLDTMTHIIIPDIGGRLRCERIWQEGKIVGLRFLDKPYEVVQKMPASMRRHMVPLALD</sequence>
<proteinExistence type="predicted"/>
<dbReference type="SUPFAM" id="SSF141371">
    <property type="entry name" value="PilZ domain-like"/>
    <property type="match status" value="1"/>
</dbReference>
<organism evidence="2 3">
    <name type="scientific">Govanella unica</name>
    <dbReference type="NCBI Taxonomy" id="2975056"/>
    <lineage>
        <taxon>Bacteria</taxon>
        <taxon>Pseudomonadati</taxon>
        <taxon>Pseudomonadota</taxon>
        <taxon>Alphaproteobacteria</taxon>
        <taxon>Emcibacterales</taxon>
        <taxon>Govanellaceae</taxon>
        <taxon>Govanella</taxon>
    </lineage>
</organism>
<dbReference type="Proteomes" id="UP001141619">
    <property type="component" value="Unassembled WGS sequence"/>
</dbReference>